<dbReference type="STRING" id="177439.DP0111"/>
<dbReference type="Pfam" id="PF04351">
    <property type="entry name" value="PilP"/>
    <property type="match status" value="1"/>
</dbReference>
<dbReference type="Proteomes" id="UP000000602">
    <property type="component" value="Chromosome"/>
</dbReference>
<reference evidence="2" key="1">
    <citation type="journal article" date="2004" name="Environ. Microbiol.">
        <title>The genome of Desulfotalea psychrophila, a sulfate-reducing bacterium from permanently cold Arctic sediments.</title>
        <authorList>
            <person name="Rabus R."/>
            <person name="Ruepp A."/>
            <person name="Frickey T."/>
            <person name="Rattei T."/>
            <person name="Fartmann B."/>
            <person name="Stark M."/>
            <person name="Bauer M."/>
            <person name="Zibat A."/>
            <person name="Lombardot T."/>
            <person name="Becker I."/>
            <person name="Amann J."/>
            <person name="Gellner K."/>
            <person name="Teeling H."/>
            <person name="Leuschner W.D."/>
            <person name="Gloeckner F.-O."/>
            <person name="Lupas A.N."/>
            <person name="Amann R."/>
            <person name="Klenk H.-P."/>
        </authorList>
    </citation>
    <scope>NUCLEOTIDE SEQUENCE [LARGE SCALE GENOMIC DNA]</scope>
    <source>
        <strain evidence="2">DSM 12343 / LSv54</strain>
    </source>
</reference>
<protein>
    <recommendedName>
        <fullName evidence="3">Type IV pilus assembly protein PilP</fullName>
    </recommendedName>
</protein>
<dbReference type="AlphaFoldDB" id="Q6AS35"/>
<gene>
    <name evidence="1" type="ordered locus">DP0111</name>
</gene>
<evidence type="ECO:0000313" key="2">
    <source>
        <dbReference type="Proteomes" id="UP000000602"/>
    </source>
</evidence>
<keyword evidence="2" id="KW-1185">Reference proteome</keyword>
<evidence type="ECO:0000313" key="1">
    <source>
        <dbReference type="EMBL" id="CAG34840.1"/>
    </source>
</evidence>
<name>Q6AS35_DESPS</name>
<organism evidence="1 2">
    <name type="scientific">Desulfotalea psychrophila (strain LSv54 / DSM 12343)</name>
    <dbReference type="NCBI Taxonomy" id="177439"/>
    <lineage>
        <taxon>Bacteria</taxon>
        <taxon>Pseudomonadati</taxon>
        <taxon>Thermodesulfobacteriota</taxon>
        <taxon>Desulfobulbia</taxon>
        <taxon>Desulfobulbales</taxon>
        <taxon>Desulfocapsaceae</taxon>
        <taxon>Desulfotalea</taxon>
    </lineage>
</organism>
<dbReference type="eggNOG" id="COG3168">
    <property type="taxonomic scope" value="Bacteria"/>
</dbReference>
<dbReference type="HOGENOM" id="CLU_127005_0_0_7"/>
<proteinExistence type="predicted"/>
<sequence>MSYLKSKKSKHNTMRILSYKKKSPKAKGIYYLLPTGILLAQTCLASIAPSSLETAADSFLKDQASFEYQMENRQDPFLPFIKEQQASTQANMDEIVDSEETLFGMRLFEPDQLKLVAILATPEKKVAMVQDLIGQGFTIETGTLIGKRGVVKDITAKSIIIEETATNRAGKKKITQIIMALKSEGEE</sequence>
<accession>Q6AS35</accession>
<dbReference type="EMBL" id="CR522870">
    <property type="protein sequence ID" value="CAG34840.1"/>
    <property type="molecule type" value="Genomic_DNA"/>
</dbReference>
<dbReference type="Gene3D" id="2.30.30.830">
    <property type="match status" value="1"/>
</dbReference>
<dbReference type="KEGG" id="dps:DP0111"/>
<dbReference type="InterPro" id="IPR007446">
    <property type="entry name" value="PilP"/>
</dbReference>
<evidence type="ECO:0008006" key="3">
    <source>
        <dbReference type="Google" id="ProtNLM"/>
    </source>
</evidence>